<keyword evidence="2" id="KW-1185">Reference proteome</keyword>
<name>A0ABR6VE56_9PSED</name>
<accession>A0ABR6VE56</accession>
<evidence type="ECO:0000313" key="2">
    <source>
        <dbReference type="Proteomes" id="UP000628086"/>
    </source>
</evidence>
<protein>
    <submittedName>
        <fullName evidence="1">Uncharacterized protein</fullName>
    </submittedName>
</protein>
<sequence>MTPFNVCALATALHSEAPIAVLDLVQRRLAEMVGPHYTVVLCGSGEGGGISHYHLAIQHGRSGVSLEHSGVVEPGFIEQLLTLGQRTRAMIESPAFERMLSDDPARPLTWISDDA</sequence>
<proteinExistence type="predicted"/>
<evidence type="ECO:0000313" key="1">
    <source>
        <dbReference type="EMBL" id="MBC3478757.1"/>
    </source>
</evidence>
<organism evidence="1 2">
    <name type="scientific">Pseudomonas taiwanensis</name>
    <dbReference type="NCBI Taxonomy" id="470150"/>
    <lineage>
        <taxon>Bacteria</taxon>
        <taxon>Pseudomonadati</taxon>
        <taxon>Pseudomonadota</taxon>
        <taxon>Gammaproteobacteria</taxon>
        <taxon>Pseudomonadales</taxon>
        <taxon>Pseudomonadaceae</taxon>
        <taxon>Pseudomonas</taxon>
    </lineage>
</organism>
<comment type="caution">
    <text evidence="1">The sequence shown here is derived from an EMBL/GenBank/DDBJ whole genome shotgun (WGS) entry which is preliminary data.</text>
</comment>
<dbReference type="RefSeq" id="WP_023380437.1">
    <property type="nucleotide sequence ID" value="NZ_JABWRS010000029.1"/>
</dbReference>
<reference evidence="1 2" key="1">
    <citation type="journal article" date="2020" name="Microorganisms">
        <title>Reliable Identification of Environmental Pseudomonas Isolates Using the rpoD Gene.</title>
        <authorList>
            <consortium name="The Broad Institute Genome Sequencing Platform"/>
            <person name="Girard L."/>
            <person name="Lood C."/>
            <person name="Rokni-Zadeh H."/>
            <person name="van Noort V."/>
            <person name="Lavigne R."/>
            <person name="De Mot R."/>
        </authorList>
    </citation>
    <scope>NUCLEOTIDE SEQUENCE [LARGE SCALE GENOMIC DNA]</scope>
    <source>
        <strain evidence="1 2">RW7P2</strain>
    </source>
</reference>
<dbReference type="Proteomes" id="UP000628086">
    <property type="component" value="Unassembled WGS sequence"/>
</dbReference>
<gene>
    <name evidence="1" type="ORF">HU747_24525</name>
</gene>
<dbReference type="EMBL" id="JABWRS010000029">
    <property type="protein sequence ID" value="MBC3478757.1"/>
    <property type="molecule type" value="Genomic_DNA"/>
</dbReference>